<feature type="domain" description="GP-PDE" evidence="1">
    <location>
        <begin position="44"/>
        <end position="274"/>
    </location>
</feature>
<sequence length="641" mass="68516">MNLFVARSSGFVPVSPYRVTPPRLPALVSLIAGLLVPHVVEAKLLLAAHRGSSWDYPENTLAAFAAAKLVADYVEFDVRVTVDGQFVVMHDPTVDRTTNGTGTVAAMMAADITRLDAGARFHPRIGAQRVPTAEQTLREIQTDAAPMMECKSGTVAQMVALLDTVPWRPDGYVMHFNYRWLVELKQARPDVQVGWLGAGYLSDADLAAARRDGISLLSWRHSDLNADVIARLNGSGMIVWAWTVNDATRCAQLAADGIDGLVADDMAGLAYHPMFRSRAEAVDLTNAASLDGRQDRTVIMESGAESKLRRRVQWMRERDQAMVAQSGSLAVPLHTSGTGETYRADWVDGRGIARSRRFAVTPTEDEAGGLANLSARAAIGTGDRTAVVGWVTQGDGLQPYLVRGVGPTLAQFGVPNAAAAPWIQLFDDDHETDPRPSSAAIDSRWESLVAAHFGAFPLVTGAGDVVQLRSLRAGTHTAHLGARDATGTGLLEIYRSPRSADVSAEQLLNLSFRCWVPTGGNMVAGFVVDGPGSQRLLIRGLGPALRRFGIAEALPDPIIRVVDASGRVQAVGDDWSFDDDNGLVRAAMLATGSADLMTIGSRDAAILLNLAPGVYTVILESAVPNQSGIGLIELFALDEAS</sequence>
<evidence type="ECO:0000259" key="1">
    <source>
        <dbReference type="PROSITE" id="PS51704"/>
    </source>
</evidence>
<dbReference type="EMBL" id="CP119075">
    <property type="protein sequence ID" value="WED67180.1"/>
    <property type="molecule type" value="Genomic_DNA"/>
</dbReference>
<accession>A0AAF0CSF0</accession>
<dbReference type="Gene3D" id="3.20.20.190">
    <property type="entry name" value="Phosphatidylinositol (PI) phosphodiesterase"/>
    <property type="match status" value="1"/>
</dbReference>
<reference evidence="2" key="1">
    <citation type="submission" date="2023-03" db="EMBL/GenBank/DDBJ databases">
        <title>Lomoglobus Profundus gen. nov., sp. nov., a novel member of the phylum Verrucomicrobia, isolated from deep-marine sediment of South China Sea.</title>
        <authorList>
            <person name="Ahmad T."/>
            <person name="Ishaq S.E."/>
            <person name="Wang F."/>
        </authorList>
    </citation>
    <scope>NUCLEOTIDE SEQUENCE</scope>
    <source>
        <strain evidence="2">LMO-M01</strain>
    </source>
</reference>
<evidence type="ECO:0000313" key="3">
    <source>
        <dbReference type="Proteomes" id="UP001218638"/>
    </source>
</evidence>
<dbReference type="GO" id="GO:0006629">
    <property type="term" value="P:lipid metabolic process"/>
    <property type="evidence" value="ECO:0007669"/>
    <property type="project" value="InterPro"/>
</dbReference>
<evidence type="ECO:0000313" key="2">
    <source>
        <dbReference type="EMBL" id="WED67180.1"/>
    </source>
</evidence>
<protein>
    <submittedName>
        <fullName evidence="2">Glycerophosphodiester phosphodiesterase</fullName>
    </submittedName>
</protein>
<organism evidence="2 3">
    <name type="scientific">Synoicihabitans lomoniglobus</name>
    <dbReference type="NCBI Taxonomy" id="2909285"/>
    <lineage>
        <taxon>Bacteria</taxon>
        <taxon>Pseudomonadati</taxon>
        <taxon>Verrucomicrobiota</taxon>
        <taxon>Opitutia</taxon>
        <taxon>Opitutales</taxon>
        <taxon>Opitutaceae</taxon>
        <taxon>Synoicihabitans</taxon>
    </lineage>
</organism>
<dbReference type="KEGG" id="slom:PXH66_09980"/>
<dbReference type="InterPro" id="IPR030395">
    <property type="entry name" value="GP_PDE_dom"/>
</dbReference>
<dbReference type="SUPFAM" id="SSF51695">
    <property type="entry name" value="PLC-like phosphodiesterases"/>
    <property type="match status" value="1"/>
</dbReference>
<dbReference type="GO" id="GO:0008081">
    <property type="term" value="F:phosphoric diester hydrolase activity"/>
    <property type="evidence" value="ECO:0007669"/>
    <property type="project" value="InterPro"/>
</dbReference>
<proteinExistence type="predicted"/>
<dbReference type="PROSITE" id="PS51704">
    <property type="entry name" value="GP_PDE"/>
    <property type="match status" value="1"/>
</dbReference>
<name>A0AAF0CSF0_9BACT</name>
<dbReference type="RefSeq" id="WP_330932344.1">
    <property type="nucleotide sequence ID" value="NZ_CP119075.1"/>
</dbReference>
<dbReference type="InterPro" id="IPR017946">
    <property type="entry name" value="PLC-like_Pdiesterase_TIM-brl"/>
</dbReference>
<dbReference type="Pfam" id="PF03009">
    <property type="entry name" value="GDPD"/>
    <property type="match status" value="1"/>
</dbReference>
<dbReference type="Proteomes" id="UP001218638">
    <property type="component" value="Chromosome"/>
</dbReference>
<dbReference type="AlphaFoldDB" id="A0AAF0CSF0"/>
<dbReference type="PANTHER" id="PTHR46211:SF1">
    <property type="entry name" value="GLYCEROPHOSPHODIESTER PHOSPHODIESTERASE, CYTOPLASMIC"/>
    <property type="match status" value="1"/>
</dbReference>
<gene>
    <name evidence="2" type="ORF">PXH66_09980</name>
</gene>
<dbReference type="PANTHER" id="PTHR46211">
    <property type="entry name" value="GLYCEROPHOSPHORYL DIESTER PHOSPHODIESTERASE"/>
    <property type="match status" value="1"/>
</dbReference>
<keyword evidence="3" id="KW-1185">Reference proteome</keyword>